<proteinExistence type="predicted"/>
<evidence type="ECO:0000256" key="2">
    <source>
        <dbReference type="ARBA" id="ARBA00022679"/>
    </source>
</evidence>
<evidence type="ECO:0000256" key="1">
    <source>
        <dbReference type="ARBA" id="ARBA00013139"/>
    </source>
</evidence>
<dbReference type="PANTHER" id="PTHR11236">
    <property type="entry name" value="AMINOBENZOATE/ANTHRANILATE SYNTHASE"/>
    <property type="match status" value="1"/>
</dbReference>
<feature type="domain" description="Anthranilate synthase component I N-terminal" evidence="4">
    <location>
        <begin position="219"/>
        <end position="369"/>
    </location>
</feature>
<dbReference type="Gene3D" id="3.40.50.300">
    <property type="entry name" value="P-loop containing nucleotide triphosphate hydrolases"/>
    <property type="match status" value="1"/>
</dbReference>
<keyword evidence="2" id="KW-0808">Transferase</keyword>
<dbReference type="GO" id="GO:0046820">
    <property type="term" value="F:4-amino-4-deoxychorismate synthase activity"/>
    <property type="evidence" value="ECO:0007669"/>
    <property type="project" value="UniProtKB-EC"/>
</dbReference>
<sequence>MAETQRPVIIAVDGRSGAGKTTVALELAALLRRHRTVSLFHLEDVYPGWDGLADGAERYVGSVLEPLSRGLPAHWTAWDWAAGDDGDSRTTAVADVVLVEGVGAAHADAREFLDVVIWVDAPTPARKRRALERDGDTYAPFWDRWTAQEDVLFAAGDVAATADIVVDGSLGVDGAPERVLSALAGLPALEPLLAPELARRRGLEFAAVRLDAYPSGPGLFAALYGESGDAVWLDSSIADQAGAAAQGGRSRFSIMADAAGHFGCTATHTGGITTVVSGQVTTRIRAPFFRWLDSVWGRKAVRAPGHYPGDFTLGWLGWLGYGLKSETGGVAQSPAGTSASPAPTPPPTAALLFAGRAVVVDHQERCLYLLTLAEANHPPSRDEAAAWTRHVRGVLAALPEQPAPALPAPAFTLRDGEARYKAMIAACRNEIHEGNSYEVCLTTQLEATIPVRMNAWDSYRALRRRNPAPFAAFLRFGDVAVCSTSPERFLRIDSAGLMRAEPIKGTRRRDANPAVDAALRAELASSHKDRAENVMIVDLLRNDLSHSAVPGTVSVPRLCEIESYATVHQLVSTIEAQLAPGSSRAEALAAAFPAGSMTGAPKISTMAILDALEAGPRGIYSGGIGYFSLNAALDLSVTIRTLVLQDIDDGGTHLSLGIGGAITADSDDEAEWQEIQAKAFGVLSTLGSEFPG</sequence>
<dbReference type="Gene3D" id="3.60.120.10">
    <property type="entry name" value="Anthranilate synthase"/>
    <property type="match status" value="1"/>
</dbReference>
<organism evidence="5 6">
    <name type="scientific">Arthrobacter livingstonensis</name>
    <dbReference type="NCBI Taxonomy" id="670078"/>
    <lineage>
        <taxon>Bacteria</taxon>
        <taxon>Bacillati</taxon>
        <taxon>Actinomycetota</taxon>
        <taxon>Actinomycetes</taxon>
        <taxon>Micrococcales</taxon>
        <taxon>Micrococcaceae</taxon>
        <taxon>Arthrobacter</taxon>
    </lineage>
</organism>
<evidence type="ECO:0000313" key="6">
    <source>
        <dbReference type="Proteomes" id="UP000247832"/>
    </source>
</evidence>
<dbReference type="NCBIfam" id="TIGR00553">
    <property type="entry name" value="pabB"/>
    <property type="match status" value="1"/>
</dbReference>
<dbReference type="PANTHER" id="PTHR11236:SF18">
    <property type="entry name" value="AMINODEOXYCHORISMATE SYNTHASE"/>
    <property type="match status" value="1"/>
</dbReference>
<dbReference type="InterPro" id="IPR005801">
    <property type="entry name" value="ADC_synthase"/>
</dbReference>
<dbReference type="EMBL" id="QJVD01000023">
    <property type="protein sequence ID" value="PYI65561.1"/>
    <property type="molecule type" value="Genomic_DNA"/>
</dbReference>
<dbReference type="InterPro" id="IPR005802">
    <property type="entry name" value="ADC_synth_comp_1"/>
</dbReference>
<accession>A0A2V5L2H2</accession>
<gene>
    <name evidence="5" type="primary">pabB</name>
    <name evidence="5" type="ORF">CVV68_17730</name>
</gene>
<evidence type="ECO:0000313" key="5">
    <source>
        <dbReference type="EMBL" id="PYI65561.1"/>
    </source>
</evidence>
<evidence type="ECO:0000259" key="4">
    <source>
        <dbReference type="Pfam" id="PF04715"/>
    </source>
</evidence>
<dbReference type="SUPFAM" id="SSF56322">
    <property type="entry name" value="ADC synthase"/>
    <property type="match status" value="1"/>
</dbReference>
<evidence type="ECO:0000259" key="3">
    <source>
        <dbReference type="Pfam" id="PF00425"/>
    </source>
</evidence>
<feature type="domain" description="Chorismate-utilising enzyme C-terminal" evidence="3">
    <location>
        <begin position="418"/>
        <end position="678"/>
    </location>
</feature>
<dbReference type="EC" id="2.6.1.85" evidence="1"/>
<dbReference type="Proteomes" id="UP000247832">
    <property type="component" value="Unassembled WGS sequence"/>
</dbReference>
<reference evidence="5 6" key="1">
    <citation type="submission" date="2018-05" db="EMBL/GenBank/DDBJ databases">
        <title>Genetic diversity of glacier-inhabiting Cryobacterium bacteria in China and description of Cryobacterium mengkeensis sp. nov. and Arthrobacter glacialis sp. nov.</title>
        <authorList>
            <person name="Liu Q."/>
            <person name="Xin Y.-H."/>
        </authorList>
    </citation>
    <scope>NUCLEOTIDE SEQUENCE [LARGE SCALE GENOMIC DNA]</scope>
    <source>
        <strain evidence="5 6">LI2</strain>
    </source>
</reference>
<dbReference type="GO" id="GO:0009396">
    <property type="term" value="P:folic acid-containing compound biosynthetic process"/>
    <property type="evidence" value="ECO:0007669"/>
    <property type="project" value="InterPro"/>
</dbReference>
<dbReference type="Pfam" id="PF00425">
    <property type="entry name" value="Chorismate_bind"/>
    <property type="match status" value="1"/>
</dbReference>
<dbReference type="GO" id="GO:0000162">
    <property type="term" value="P:L-tryptophan biosynthetic process"/>
    <property type="evidence" value="ECO:0007669"/>
    <property type="project" value="TreeGrafter"/>
</dbReference>
<dbReference type="GO" id="GO:0005737">
    <property type="term" value="C:cytoplasm"/>
    <property type="evidence" value="ECO:0007669"/>
    <property type="project" value="TreeGrafter"/>
</dbReference>
<dbReference type="PRINTS" id="PR00095">
    <property type="entry name" value="ANTSNTHASEI"/>
</dbReference>
<dbReference type="InterPro" id="IPR019999">
    <property type="entry name" value="Anth_synth_I-like"/>
</dbReference>
<name>A0A2V5L2H2_9MICC</name>
<dbReference type="Pfam" id="PF04715">
    <property type="entry name" value="Anth_synt_I_N"/>
    <property type="match status" value="1"/>
</dbReference>
<dbReference type="InterPro" id="IPR015890">
    <property type="entry name" value="Chorismate_C"/>
</dbReference>
<dbReference type="AlphaFoldDB" id="A0A2V5L2H2"/>
<keyword evidence="6" id="KW-1185">Reference proteome</keyword>
<dbReference type="RefSeq" id="WP_110502334.1">
    <property type="nucleotide sequence ID" value="NZ_QJVD01000023.1"/>
</dbReference>
<comment type="caution">
    <text evidence="5">The sequence shown here is derived from an EMBL/GenBank/DDBJ whole genome shotgun (WGS) entry which is preliminary data.</text>
</comment>
<dbReference type="SUPFAM" id="SSF52540">
    <property type="entry name" value="P-loop containing nucleoside triphosphate hydrolases"/>
    <property type="match status" value="1"/>
</dbReference>
<dbReference type="InterPro" id="IPR006805">
    <property type="entry name" value="Anth_synth_I_N"/>
</dbReference>
<dbReference type="GO" id="GO:0008153">
    <property type="term" value="P:4-aminobenzoate biosynthetic process"/>
    <property type="evidence" value="ECO:0007669"/>
    <property type="project" value="TreeGrafter"/>
</dbReference>
<dbReference type="OrthoDB" id="3518032at2"/>
<protein>
    <recommendedName>
        <fullName evidence="1">aminodeoxychorismate synthase</fullName>
        <ecNumber evidence="1">2.6.1.85</ecNumber>
    </recommendedName>
</protein>
<dbReference type="InterPro" id="IPR027417">
    <property type="entry name" value="P-loop_NTPase"/>
</dbReference>